<dbReference type="Proteomes" id="UP000189796">
    <property type="component" value="Chromosome I"/>
</dbReference>
<reference evidence="2 3" key="1">
    <citation type="submission" date="2016-11" db="EMBL/GenBank/DDBJ databases">
        <authorList>
            <person name="Jaros S."/>
            <person name="Januszkiewicz K."/>
            <person name="Wedrychowicz H."/>
        </authorList>
    </citation>
    <scope>NUCLEOTIDE SEQUENCE [LARGE SCALE GENOMIC DNA]</scope>
    <source>
        <strain evidence="2 3">GAS138</strain>
    </source>
</reference>
<feature type="transmembrane region" description="Helical" evidence="1">
    <location>
        <begin position="20"/>
        <end position="43"/>
    </location>
</feature>
<gene>
    <name evidence="2" type="ORF">SAMN05443248_0280</name>
</gene>
<organism evidence="2 3">
    <name type="scientific">Bradyrhizobium erythrophlei</name>
    <dbReference type="NCBI Taxonomy" id="1437360"/>
    <lineage>
        <taxon>Bacteria</taxon>
        <taxon>Pseudomonadati</taxon>
        <taxon>Pseudomonadota</taxon>
        <taxon>Alphaproteobacteria</taxon>
        <taxon>Hyphomicrobiales</taxon>
        <taxon>Nitrobacteraceae</taxon>
        <taxon>Bradyrhizobium</taxon>
    </lineage>
</organism>
<proteinExistence type="predicted"/>
<dbReference type="EMBL" id="LT670817">
    <property type="protein sequence ID" value="SHG09947.1"/>
    <property type="molecule type" value="Genomic_DNA"/>
</dbReference>
<keyword evidence="1" id="KW-1133">Transmembrane helix</keyword>
<protein>
    <submittedName>
        <fullName evidence="2">Uncharacterized protein</fullName>
    </submittedName>
</protein>
<name>A0A1M5H1U1_9BRAD</name>
<dbReference type="AlphaFoldDB" id="A0A1M5H1U1"/>
<accession>A0A1M5H1U1</accession>
<keyword evidence="1" id="KW-0472">Membrane</keyword>
<dbReference type="RefSeq" id="WP_079599694.1">
    <property type="nucleotide sequence ID" value="NZ_LT670817.1"/>
</dbReference>
<keyword evidence="1" id="KW-0812">Transmembrane</keyword>
<sequence>MWVEFWTWLGGLPASSSSFVGSLTGAAFGLLAIIIGALFNAFLNRWRDDRLRRIEAQTLAIALKAELTGARKTLIENADDLERGVENDFQMPDMISSIRILPEMLPKLGLLGHDAVAQIMTAYGVLERYAEHCIRMGGSLVDTPGPKKLISLPGSNAARVARMNRVMAGVLDGALAELGRCI</sequence>
<evidence type="ECO:0000313" key="3">
    <source>
        <dbReference type="Proteomes" id="UP000189796"/>
    </source>
</evidence>
<evidence type="ECO:0000313" key="2">
    <source>
        <dbReference type="EMBL" id="SHG09947.1"/>
    </source>
</evidence>
<evidence type="ECO:0000256" key="1">
    <source>
        <dbReference type="SAM" id="Phobius"/>
    </source>
</evidence>